<dbReference type="PANTHER" id="PTHR32097">
    <property type="entry name" value="CAMP-BINDING PROTEIN 1-RELATED"/>
    <property type="match status" value="1"/>
</dbReference>
<organism evidence="3 4">
    <name type="scientific">Pseudobacteroides cellulosolvens ATCC 35603 = DSM 2933</name>
    <dbReference type="NCBI Taxonomy" id="398512"/>
    <lineage>
        <taxon>Bacteria</taxon>
        <taxon>Bacillati</taxon>
        <taxon>Bacillota</taxon>
        <taxon>Clostridia</taxon>
        <taxon>Eubacteriales</taxon>
        <taxon>Oscillospiraceae</taxon>
        <taxon>Pseudobacteroides</taxon>
    </lineage>
</organism>
<dbReference type="STRING" id="398512.Bccel_5203"/>
<dbReference type="InterPro" id="IPR003325">
    <property type="entry name" value="TerD"/>
</dbReference>
<dbReference type="AlphaFoldDB" id="A0A0L6JVN4"/>
<feature type="region of interest" description="Disordered" evidence="1">
    <location>
        <begin position="175"/>
        <end position="199"/>
    </location>
</feature>
<sequence>MNSMIKGQKAKILDVVGSEVFEVGVFIDASMTVDITCFGLDDKKQLSDDRYMIFYNQMSSPEKSLEMTENKQNRGTFKVNLSMLSSTIKNLVFTATIDGEDKMSDIVSGEFHISANGQKMVSYQFNNKDFKNERAVIISEIYFKDVWRVGVVGDGFDGGLSALLKHFGGVDADEQSVQQPVQQPMQQATAQSSDAEKQNSIPVGQTVNLEKRIKLEKKMEERAPQILSLAKKATVSLKKAGLENHTAKVALCLDISGSMSSLYKSGKIQNFAERILALGCKFDDDGSIDVFLFGAKAHEAGEFSIDNFNGYITSLTQRYPLEGGTYYGKAMKIIREFYFPNSINRKITKAKYPVYVMFVTDGATFDEDVTCANLQDSSYEGIFWQYMAIGKSSKDVKTKGIGGFFRSLAASDFRFLEELDNLQGRLIDNANFFSVEDPSNISDEELYDLLMKEYPTWLKQASEKGLI</sequence>
<dbReference type="CDD" id="cd00198">
    <property type="entry name" value="vWFA"/>
    <property type="match status" value="1"/>
</dbReference>
<proteinExistence type="predicted"/>
<dbReference type="PANTHER" id="PTHR32097:SF3">
    <property type="entry name" value="TELLURITE RESISTANCE PROTEIN"/>
    <property type="match status" value="1"/>
</dbReference>
<dbReference type="CDD" id="cd06974">
    <property type="entry name" value="TerD_like"/>
    <property type="match status" value="1"/>
</dbReference>
<dbReference type="InterPro" id="IPR051324">
    <property type="entry name" value="Stress/Tellurium_Resist"/>
</dbReference>
<dbReference type="RefSeq" id="WP_036943565.1">
    <property type="nucleotide sequence ID" value="NZ_JQKC01000022.1"/>
</dbReference>
<comment type="caution">
    <text evidence="3">The sequence shown here is derived from an EMBL/GenBank/DDBJ whole genome shotgun (WGS) entry which is preliminary data.</text>
</comment>
<accession>A0A0L6JVN4</accession>
<dbReference type="Gene3D" id="2.60.60.30">
    <property type="entry name" value="sav2460 like domains"/>
    <property type="match status" value="1"/>
</dbReference>
<dbReference type="InterPro" id="IPR019303">
    <property type="entry name" value="vWA_TerF_C"/>
</dbReference>
<evidence type="ECO:0000313" key="4">
    <source>
        <dbReference type="Proteomes" id="UP000036923"/>
    </source>
</evidence>
<dbReference type="Proteomes" id="UP000036923">
    <property type="component" value="Unassembled WGS sequence"/>
</dbReference>
<dbReference type="PATRIC" id="fig|398512.5.peg.5456"/>
<dbReference type="SUPFAM" id="SSF53300">
    <property type="entry name" value="vWA-like"/>
    <property type="match status" value="1"/>
</dbReference>
<evidence type="ECO:0000259" key="2">
    <source>
        <dbReference type="PROSITE" id="PS50234"/>
    </source>
</evidence>
<evidence type="ECO:0000256" key="1">
    <source>
        <dbReference type="SAM" id="MobiDB-lite"/>
    </source>
</evidence>
<name>A0A0L6JVN4_9FIRM</name>
<dbReference type="Pfam" id="PF10138">
    <property type="entry name" value="vWA-TerF-like"/>
    <property type="match status" value="1"/>
</dbReference>
<dbReference type="InterPro" id="IPR002035">
    <property type="entry name" value="VWF_A"/>
</dbReference>
<gene>
    <name evidence="3" type="ORF">Bccel_5203</name>
</gene>
<dbReference type="eggNOG" id="COG2310">
    <property type="taxonomic scope" value="Bacteria"/>
</dbReference>
<feature type="domain" description="VWFA" evidence="2">
    <location>
        <begin position="248"/>
        <end position="450"/>
    </location>
</feature>
<evidence type="ECO:0000313" key="3">
    <source>
        <dbReference type="EMBL" id="KNY29926.1"/>
    </source>
</evidence>
<keyword evidence="4" id="KW-1185">Reference proteome</keyword>
<dbReference type="Gene3D" id="3.40.50.410">
    <property type="entry name" value="von Willebrand factor, type A domain"/>
    <property type="match status" value="1"/>
</dbReference>
<dbReference type="EMBL" id="LGTC01000001">
    <property type="protein sequence ID" value="KNY29926.1"/>
    <property type="molecule type" value="Genomic_DNA"/>
</dbReference>
<feature type="compositionally biased region" description="Low complexity" evidence="1">
    <location>
        <begin position="175"/>
        <end position="192"/>
    </location>
</feature>
<dbReference type="PROSITE" id="PS50234">
    <property type="entry name" value="VWFA"/>
    <property type="match status" value="1"/>
</dbReference>
<reference evidence="4" key="1">
    <citation type="submission" date="2015-07" db="EMBL/GenBank/DDBJ databases">
        <title>Near-Complete Genome Sequence of the Cellulolytic Bacterium Bacteroides (Pseudobacteroides) cellulosolvens ATCC 35603.</title>
        <authorList>
            <person name="Dassa B."/>
            <person name="Utturkar S.M."/>
            <person name="Klingeman D.M."/>
            <person name="Hurt R.A."/>
            <person name="Keller M."/>
            <person name="Xu J."/>
            <person name="Reddy Y.H.K."/>
            <person name="Borovok I."/>
            <person name="Grinberg I.R."/>
            <person name="Lamed R."/>
            <person name="Zhivin O."/>
            <person name="Bayer E.A."/>
            <person name="Brown S.D."/>
        </authorList>
    </citation>
    <scope>NUCLEOTIDE SEQUENCE [LARGE SCALE GENOMIC DNA]</scope>
    <source>
        <strain evidence="4">DSM 2933</strain>
    </source>
</reference>
<dbReference type="OrthoDB" id="5756874at2"/>
<dbReference type="InterPro" id="IPR036465">
    <property type="entry name" value="vWFA_dom_sf"/>
</dbReference>
<protein>
    <submittedName>
        <fullName evidence="3">von Willebrand factor type A</fullName>
    </submittedName>
</protein>
<dbReference type="Pfam" id="PF02342">
    <property type="entry name" value="TerD"/>
    <property type="match status" value="1"/>
</dbReference>